<dbReference type="InterPro" id="IPR020855">
    <property type="entry name" value="Ureohydrolase_Mn_BS"/>
</dbReference>
<evidence type="ECO:0000313" key="7">
    <source>
        <dbReference type="Proteomes" id="UP000500961"/>
    </source>
</evidence>
<dbReference type="CDD" id="cd11593">
    <property type="entry name" value="Agmatinase-like_2"/>
    <property type="match status" value="1"/>
</dbReference>
<feature type="binding site" evidence="4">
    <location>
        <position position="129"/>
    </location>
    <ligand>
        <name>Mn(2+)</name>
        <dbReference type="ChEBI" id="CHEBI:29035"/>
        <label>1</label>
    </ligand>
</feature>
<dbReference type="EC" id="3.5.3.11" evidence="6"/>
<dbReference type="InterPro" id="IPR006035">
    <property type="entry name" value="Ureohydrolase"/>
</dbReference>
<dbReference type="InterPro" id="IPR023696">
    <property type="entry name" value="Ureohydrolase_dom_sf"/>
</dbReference>
<comment type="similarity">
    <text evidence="1">Belongs to the arginase family. Agmatinase subfamily.</text>
</comment>
<dbReference type="PANTHER" id="PTHR11358">
    <property type="entry name" value="ARGINASE/AGMATINASE"/>
    <property type="match status" value="1"/>
</dbReference>
<keyword evidence="4" id="KW-0464">Manganese</keyword>
<dbReference type="Pfam" id="PF00491">
    <property type="entry name" value="Arginase"/>
    <property type="match status" value="1"/>
</dbReference>
<feature type="binding site" evidence="4">
    <location>
        <position position="208"/>
    </location>
    <ligand>
        <name>Mn(2+)</name>
        <dbReference type="ChEBI" id="CHEBI:29035"/>
        <label>1</label>
    </ligand>
</feature>
<dbReference type="PIRSF" id="PIRSF036979">
    <property type="entry name" value="Arginase"/>
    <property type="match status" value="1"/>
</dbReference>
<evidence type="ECO:0000256" key="5">
    <source>
        <dbReference type="RuleBase" id="RU003684"/>
    </source>
</evidence>
<gene>
    <name evidence="6" type="primary">speB</name>
    <name evidence="6" type="ORF">FHG85_06005</name>
</gene>
<evidence type="ECO:0000313" key="6">
    <source>
        <dbReference type="EMBL" id="QKG79830.1"/>
    </source>
</evidence>
<dbReference type="PANTHER" id="PTHR11358:SF26">
    <property type="entry name" value="GUANIDINO ACID HYDROLASE, MITOCHONDRIAL"/>
    <property type="match status" value="1"/>
</dbReference>
<keyword evidence="2 4" id="KW-0479">Metal-binding</keyword>
<keyword evidence="3 5" id="KW-0378">Hydrolase</keyword>
<dbReference type="Proteomes" id="UP000500961">
    <property type="component" value="Chromosome"/>
</dbReference>
<dbReference type="PROSITE" id="PS01053">
    <property type="entry name" value="ARGINASE_1"/>
    <property type="match status" value="1"/>
</dbReference>
<feature type="binding site" evidence="4">
    <location>
        <position position="106"/>
    </location>
    <ligand>
        <name>Mn(2+)</name>
        <dbReference type="ChEBI" id="CHEBI:29035"/>
        <label>1</label>
    </ligand>
</feature>
<dbReference type="InterPro" id="IPR005925">
    <property type="entry name" value="Agmatinase-rel"/>
</dbReference>
<feature type="binding site" evidence="4">
    <location>
        <position position="133"/>
    </location>
    <ligand>
        <name>Mn(2+)</name>
        <dbReference type="ChEBI" id="CHEBI:29035"/>
        <label>1</label>
    </ligand>
</feature>
<dbReference type="EMBL" id="CP041345">
    <property type="protein sequence ID" value="QKG79830.1"/>
    <property type="molecule type" value="Genomic_DNA"/>
</dbReference>
<proteinExistence type="inferred from homology"/>
<dbReference type="Gene3D" id="3.40.800.10">
    <property type="entry name" value="Ureohydrolase domain"/>
    <property type="match status" value="1"/>
</dbReference>
<dbReference type="RefSeq" id="WP_173073965.1">
    <property type="nucleotide sequence ID" value="NZ_CP041345.1"/>
</dbReference>
<dbReference type="GO" id="GO:0008783">
    <property type="term" value="F:agmatinase activity"/>
    <property type="evidence" value="ECO:0007669"/>
    <property type="project" value="UniProtKB-EC"/>
</dbReference>
<dbReference type="SUPFAM" id="SSF52768">
    <property type="entry name" value="Arginase/deacetylase"/>
    <property type="match status" value="1"/>
</dbReference>
<dbReference type="PROSITE" id="PS51409">
    <property type="entry name" value="ARGINASE_2"/>
    <property type="match status" value="1"/>
</dbReference>
<dbReference type="GO" id="GO:0033389">
    <property type="term" value="P:putrescine biosynthetic process from arginine, via agmatine"/>
    <property type="evidence" value="ECO:0007669"/>
    <property type="project" value="TreeGrafter"/>
</dbReference>
<reference evidence="6 7" key="1">
    <citation type="submission" date="2019-07" db="EMBL/GenBank/DDBJ databases">
        <title>Thalassofilum flectens gen. nov., sp. nov., a novel moderate thermophilic anaerobe from a shallow sea hot spring in Kunashir Island (Russia), representing a new family in the order Bacteroidales, and proposal of Thalassofilacea fam. nov.</title>
        <authorList>
            <person name="Kochetkova T.V."/>
            <person name="Podosokorskaya O.A."/>
            <person name="Novikov A."/>
            <person name="Elcheninov A.G."/>
            <person name="Toshchakov S.V."/>
            <person name="Kublanov I.V."/>
        </authorList>
    </citation>
    <scope>NUCLEOTIDE SEQUENCE [LARGE SCALE GENOMIC DNA]</scope>
    <source>
        <strain evidence="6 7">38-H</strain>
    </source>
</reference>
<sequence>MIHYGDLPKPYCEFETSKVAIVPVPYDGTSTWIKGADKGPKALLDASANMEVYDIETDSEVYKIGIYTDSPVTEDGSPEAMVEAVKQRTTKLIEQGKFTVIIGGEHSVSIGTIQAHAQKYNNLTVLQIDAHTDLRDSYEGSKNNHACVMARAKEVCPIVQVGIRSMDSSEKTNLDPNRVFWAHKIVNCDSWMDQAIDLLTENVYITIDLDGFDPSILPSTGTPEPGGLMWYPTLKFLRKVIEKRNLVGFDIVELCPNTNDKASDFLAAKLLYKLLTYKYLNELK</sequence>
<name>A0A7D3XKG9_9BACT</name>
<feature type="binding site" evidence="4">
    <location>
        <position position="210"/>
    </location>
    <ligand>
        <name>Mn(2+)</name>
        <dbReference type="ChEBI" id="CHEBI:29035"/>
        <label>1</label>
    </ligand>
</feature>
<evidence type="ECO:0000256" key="1">
    <source>
        <dbReference type="ARBA" id="ARBA00009227"/>
    </source>
</evidence>
<feature type="binding site" evidence="4">
    <location>
        <position position="131"/>
    </location>
    <ligand>
        <name>Mn(2+)</name>
        <dbReference type="ChEBI" id="CHEBI:29035"/>
        <label>1</label>
    </ligand>
</feature>
<dbReference type="KEGG" id="ttz:FHG85_06005"/>
<keyword evidence="7" id="KW-1185">Reference proteome</keyword>
<organism evidence="6 7">
    <name type="scientific">Tenuifilum thalassicum</name>
    <dbReference type="NCBI Taxonomy" id="2590900"/>
    <lineage>
        <taxon>Bacteria</taxon>
        <taxon>Pseudomonadati</taxon>
        <taxon>Bacteroidota</taxon>
        <taxon>Bacteroidia</taxon>
        <taxon>Bacteroidales</taxon>
        <taxon>Tenuifilaceae</taxon>
        <taxon>Tenuifilum</taxon>
    </lineage>
</organism>
<comment type="cofactor">
    <cofactor evidence="4">
        <name>Mn(2+)</name>
        <dbReference type="ChEBI" id="CHEBI:29035"/>
    </cofactor>
    <text evidence="4">Binds 2 manganese ions per subunit.</text>
</comment>
<dbReference type="AlphaFoldDB" id="A0A7D3XKG9"/>
<dbReference type="GO" id="GO:0046872">
    <property type="term" value="F:metal ion binding"/>
    <property type="evidence" value="ECO:0007669"/>
    <property type="project" value="UniProtKB-KW"/>
</dbReference>
<dbReference type="NCBIfam" id="TIGR01230">
    <property type="entry name" value="agmatinase"/>
    <property type="match status" value="1"/>
</dbReference>
<evidence type="ECO:0000256" key="2">
    <source>
        <dbReference type="ARBA" id="ARBA00022723"/>
    </source>
</evidence>
<accession>A0A7D3XKG9</accession>
<evidence type="ECO:0000256" key="3">
    <source>
        <dbReference type="ARBA" id="ARBA00022801"/>
    </source>
</evidence>
<protein>
    <submittedName>
        <fullName evidence="6">Agmatinase</fullName>
        <ecNumber evidence="6">3.5.3.11</ecNumber>
    </submittedName>
</protein>
<evidence type="ECO:0000256" key="4">
    <source>
        <dbReference type="PIRSR" id="PIRSR036979-1"/>
    </source>
</evidence>